<comment type="caution">
    <text evidence="1">The sequence shown here is derived from an EMBL/GenBank/DDBJ whole genome shotgun (WGS) entry which is preliminary data.</text>
</comment>
<dbReference type="AlphaFoldDB" id="A0A9W4DW17"/>
<reference evidence="1" key="1">
    <citation type="submission" date="2021-05" db="EMBL/GenBank/DDBJ databases">
        <authorList>
            <person name="Arsene-Ploetze F."/>
        </authorList>
    </citation>
    <scope>NUCLEOTIDE SEQUENCE</scope>
    <source>
        <strain evidence="1">DSM 42138</strain>
    </source>
</reference>
<accession>A0A9W4DW17</accession>
<dbReference type="EMBL" id="CAJSLV010000086">
    <property type="protein sequence ID" value="CAG6397417.1"/>
    <property type="molecule type" value="Genomic_DNA"/>
</dbReference>
<proteinExistence type="predicted"/>
<dbReference type="Proteomes" id="UP001152519">
    <property type="component" value="Unassembled WGS sequence"/>
</dbReference>
<keyword evidence="2" id="KW-1185">Reference proteome</keyword>
<name>A0A9W4DW17_9ACTN</name>
<sequence length="184" mass="21020">MGRERTDQELVCEECRDPGREAYERGVIPLDVVRCDRCWNRLANELAEIDDATDPPRPEPDPDDVGWIEPAGCPRCGMEVRTMPTNYDRWVNLSIVPARAKEVPRRYWWRVVTLPARHSAHPVAKIAVRVSGFESLPDDVVIPAHTAECQHPAAMAKVEEAWRADRARQSWLPPSVEEFDDEEP</sequence>
<evidence type="ECO:0000313" key="1">
    <source>
        <dbReference type="EMBL" id="CAG6397417.1"/>
    </source>
</evidence>
<protein>
    <submittedName>
        <fullName evidence="1">Uncharacterized protein</fullName>
    </submittedName>
</protein>
<gene>
    <name evidence="1" type="ORF">SCOCK_540018</name>
</gene>
<organism evidence="1 2">
    <name type="scientific">Actinacidiphila cocklensis</name>
    <dbReference type="NCBI Taxonomy" id="887465"/>
    <lineage>
        <taxon>Bacteria</taxon>
        <taxon>Bacillati</taxon>
        <taxon>Actinomycetota</taxon>
        <taxon>Actinomycetes</taxon>
        <taxon>Kitasatosporales</taxon>
        <taxon>Streptomycetaceae</taxon>
        <taxon>Actinacidiphila</taxon>
    </lineage>
</organism>
<dbReference type="RefSeq" id="WP_251497492.1">
    <property type="nucleotide sequence ID" value="NZ_CAJSLV010000086.1"/>
</dbReference>
<evidence type="ECO:0000313" key="2">
    <source>
        <dbReference type="Proteomes" id="UP001152519"/>
    </source>
</evidence>